<sequence length="208" mass="23231">MPTRLVAVELTLRLAMGSANAQRLRSVARLSAARTYRCCGSSQPACAEREMRDSGPFQSAVTTGCEVRERFPQTIKASRYRMMAQMSDDKGVCGGQPGGVGVQCRQADTWDIHAPSVFDRQPLKETVQTEACRHGRGSRCSRISRSTKLVKQRRVRMTASERTEERLMQSELVISHAPSMYSKRRETDRLAGLCRGFDSARKRFVAPA</sequence>
<accession>A0A024SMT7</accession>
<evidence type="ECO:0000313" key="1">
    <source>
        <dbReference type="EMBL" id="ETS07197.1"/>
    </source>
</evidence>
<organism evidence="1 2">
    <name type="scientific">Hypocrea jecorina (strain ATCC 56765 / BCRC 32924 / NRRL 11460 / Rut C-30)</name>
    <name type="common">Trichoderma reesei</name>
    <dbReference type="NCBI Taxonomy" id="1344414"/>
    <lineage>
        <taxon>Eukaryota</taxon>
        <taxon>Fungi</taxon>
        <taxon>Dikarya</taxon>
        <taxon>Ascomycota</taxon>
        <taxon>Pezizomycotina</taxon>
        <taxon>Sordariomycetes</taxon>
        <taxon>Hypocreomycetidae</taxon>
        <taxon>Hypocreales</taxon>
        <taxon>Hypocreaceae</taxon>
        <taxon>Trichoderma</taxon>
    </lineage>
</organism>
<dbReference type="Proteomes" id="UP000024376">
    <property type="component" value="Unassembled WGS sequence"/>
</dbReference>
<reference evidence="2" key="1">
    <citation type="journal article" date="2013" name="Ind. Biotechnol.">
        <title>Comparative genomics analysis of Trichoderma reesei strains.</title>
        <authorList>
            <person name="Koike H."/>
            <person name="Aerts A."/>
            <person name="LaButti K."/>
            <person name="Grigoriev I.V."/>
            <person name="Baker S.E."/>
        </authorList>
    </citation>
    <scope>NUCLEOTIDE SEQUENCE [LARGE SCALE GENOMIC DNA]</scope>
    <source>
        <strain evidence="2">ATCC 56765 / BCRC 32924 / NRRL 11460 / Rut C-30</strain>
    </source>
</reference>
<proteinExistence type="predicted"/>
<gene>
    <name evidence="1" type="ORF">M419DRAFT_126626</name>
</gene>
<dbReference type="HOGENOM" id="CLU_1321048_0_0_1"/>
<protein>
    <submittedName>
        <fullName evidence="1">Uncharacterized protein</fullName>
    </submittedName>
</protein>
<dbReference type="KEGG" id="trr:M419DRAFT_126626"/>
<dbReference type="EMBL" id="KI911139">
    <property type="protein sequence ID" value="ETS07197.1"/>
    <property type="molecule type" value="Genomic_DNA"/>
</dbReference>
<dbReference type="AlphaFoldDB" id="A0A024SMT7"/>
<evidence type="ECO:0000313" key="2">
    <source>
        <dbReference type="Proteomes" id="UP000024376"/>
    </source>
</evidence>
<name>A0A024SMT7_HYPJR</name>